<dbReference type="HOGENOM" id="CLU_208694_0_0_1"/>
<reference evidence="1 2" key="1">
    <citation type="journal article" date="2008" name="Nature">
        <title>The genome of Laccaria bicolor provides insights into mycorrhizal symbiosis.</title>
        <authorList>
            <person name="Martin F."/>
            <person name="Aerts A."/>
            <person name="Ahren D."/>
            <person name="Brun A."/>
            <person name="Danchin E.G.J."/>
            <person name="Duchaussoy F."/>
            <person name="Gibon J."/>
            <person name="Kohler A."/>
            <person name="Lindquist E."/>
            <person name="Pereda V."/>
            <person name="Salamov A."/>
            <person name="Shapiro H.J."/>
            <person name="Wuyts J."/>
            <person name="Blaudez D."/>
            <person name="Buee M."/>
            <person name="Brokstein P."/>
            <person name="Canbaeck B."/>
            <person name="Cohen D."/>
            <person name="Courty P.E."/>
            <person name="Coutinho P.M."/>
            <person name="Delaruelle C."/>
            <person name="Detter J.C."/>
            <person name="Deveau A."/>
            <person name="DiFazio S."/>
            <person name="Duplessis S."/>
            <person name="Fraissinet-Tachet L."/>
            <person name="Lucic E."/>
            <person name="Frey-Klett P."/>
            <person name="Fourrey C."/>
            <person name="Feussner I."/>
            <person name="Gay G."/>
            <person name="Grimwood J."/>
            <person name="Hoegger P.J."/>
            <person name="Jain P."/>
            <person name="Kilaru S."/>
            <person name="Labbe J."/>
            <person name="Lin Y.C."/>
            <person name="Legue V."/>
            <person name="Le Tacon F."/>
            <person name="Marmeisse R."/>
            <person name="Melayah D."/>
            <person name="Montanini B."/>
            <person name="Muratet M."/>
            <person name="Nehls U."/>
            <person name="Niculita-Hirzel H."/>
            <person name="Oudot-Le Secq M.P."/>
            <person name="Peter M."/>
            <person name="Quesneville H."/>
            <person name="Rajashekar B."/>
            <person name="Reich M."/>
            <person name="Rouhier N."/>
            <person name="Schmutz J."/>
            <person name="Yin T."/>
            <person name="Chalot M."/>
            <person name="Henrissat B."/>
            <person name="Kuees U."/>
            <person name="Lucas S."/>
            <person name="Van de Peer Y."/>
            <person name="Podila G.K."/>
            <person name="Polle A."/>
            <person name="Pukkila P.J."/>
            <person name="Richardson P.M."/>
            <person name="Rouze P."/>
            <person name="Sanders I.R."/>
            <person name="Stajich J.E."/>
            <person name="Tunlid A."/>
            <person name="Tuskan G."/>
            <person name="Grigoriev I.V."/>
        </authorList>
    </citation>
    <scope>NUCLEOTIDE SEQUENCE [LARGE SCALE GENOMIC DNA]</scope>
    <source>
        <strain evidence="2">S238N-H82 / ATCC MYA-4686</strain>
    </source>
</reference>
<dbReference type="RefSeq" id="XP_001884338.1">
    <property type="nucleotide sequence ID" value="XM_001884303.1"/>
</dbReference>
<keyword evidence="2" id="KW-1185">Reference proteome</keyword>
<dbReference type="EMBL" id="DS547115">
    <property type="protein sequence ID" value="EDR04948.1"/>
    <property type="molecule type" value="Genomic_DNA"/>
</dbReference>
<organism evidence="2">
    <name type="scientific">Laccaria bicolor (strain S238N-H82 / ATCC MYA-4686)</name>
    <name type="common">Bicoloured deceiver</name>
    <name type="synonym">Laccaria laccata var. bicolor</name>
    <dbReference type="NCBI Taxonomy" id="486041"/>
    <lineage>
        <taxon>Eukaryota</taxon>
        <taxon>Fungi</taxon>
        <taxon>Dikarya</taxon>
        <taxon>Basidiomycota</taxon>
        <taxon>Agaricomycotina</taxon>
        <taxon>Agaricomycetes</taxon>
        <taxon>Agaricomycetidae</taxon>
        <taxon>Agaricales</taxon>
        <taxon>Agaricineae</taxon>
        <taxon>Hydnangiaceae</taxon>
        <taxon>Laccaria</taxon>
    </lineage>
</organism>
<dbReference type="Proteomes" id="UP000001194">
    <property type="component" value="Unassembled WGS sequence"/>
</dbReference>
<evidence type="ECO:0000313" key="1">
    <source>
        <dbReference type="EMBL" id="EDR04948.1"/>
    </source>
</evidence>
<name>B0DKI4_LACBS</name>
<accession>B0DKI4</accession>
<dbReference type="GeneID" id="6079908"/>
<sequence>MATDFWVSSHYKRWIVDRATLKQSRAEIDLHYVEDPEYLDFLAIYFANGRSKSRSIYDVRYKINMNG</sequence>
<dbReference type="InParanoid" id="B0DKI4"/>
<dbReference type="KEGG" id="lbc:LACBIDRAFT_303859"/>
<gene>
    <name evidence="1" type="ORF">LACBIDRAFT_303859</name>
</gene>
<protein>
    <submittedName>
        <fullName evidence="1">Predicted protein</fullName>
    </submittedName>
</protein>
<evidence type="ECO:0000313" key="2">
    <source>
        <dbReference type="Proteomes" id="UP000001194"/>
    </source>
</evidence>
<dbReference type="AlphaFoldDB" id="B0DKI4"/>
<proteinExistence type="predicted"/>
<dbReference type="OrthoDB" id="10266018at2759"/>